<organism evidence="2 3">
    <name type="scientific">Acinetobacter wuhouensis</name>
    <dbReference type="NCBI Taxonomy" id="1879050"/>
    <lineage>
        <taxon>Bacteria</taxon>
        <taxon>Pseudomonadati</taxon>
        <taxon>Pseudomonadota</taxon>
        <taxon>Gammaproteobacteria</taxon>
        <taxon>Moraxellales</taxon>
        <taxon>Moraxellaceae</taxon>
        <taxon>Acinetobacter</taxon>
    </lineage>
</organism>
<accession>A0A3G2SYY8</accession>
<dbReference type="InterPro" id="IPR045792">
    <property type="entry name" value="DUF6036"/>
</dbReference>
<name>A0A3G2SYY8_9GAMM</name>
<protein>
    <recommendedName>
        <fullName evidence="1">DUF6036 domain-containing protein</fullName>
    </recommendedName>
</protein>
<evidence type="ECO:0000259" key="1">
    <source>
        <dbReference type="Pfam" id="PF19502"/>
    </source>
</evidence>
<sequence length="197" mass="22519">MEIFTHSLMSKAILKLFLELENYISTNHQNLPHGAVKAYIFGGCAFHIHTNARGSNDVDAEIQAIPLLKKEDIIIFLEQNDIEYIDENNLETNLEFDRGFNTALASIDPDYIDRTIPLITESIVEVYLVSALDLAISKLARLSDRDIEDIRILFQLKKFSLDQFKISANNAKDYYATPEQLESNIRYMISLLSELSE</sequence>
<gene>
    <name evidence="2" type="ORF">CDG68_05010</name>
</gene>
<evidence type="ECO:0000313" key="3">
    <source>
        <dbReference type="Proteomes" id="UP000279962"/>
    </source>
</evidence>
<feature type="domain" description="DUF6036" evidence="1">
    <location>
        <begin position="36"/>
        <end position="180"/>
    </location>
</feature>
<reference evidence="2 3" key="1">
    <citation type="submission" date="2018-10" db="EMBL/GenBank/DDBJ databases">
        <title>The complete genome of Acinetobacter wuhouensis strain WCHAW010062.</title>
        <authorList>
            <person name="Hu Y."/>
            <person name="Long H."/>
            <person name="Feng Y."/>
            <person name="Zong Z."/>
        </authorList>
    </citation>
    <scope>NUCLEOTIDE SEQUENCE [LARGE SCALE GENOMIC DNA]</scope>
    <source>
        <strain evidence="2 3">WCHAW010062</strain>
    </source>
</reference>
<dbReference type="Proteomes" id="UP000279962">
    <property type="component" value="Chromosome"/>
</dbReference>
<dbReference type="Pfam" id="PF19502">
    <property type="entry name" value="DUF6036"/>
    <property type="match status" value="1"/>
</dbReference>
<proteinExistence type="predicted"/>
<dbReference type="RefSeq" id="WP_087552228.1">
    <property type="nucleotide sequence ID" value="NZ_CP033133.1"/>
</dbReference>
<evidence type="ECO:0000313" key="2">
    <source>
        <dbReference type="EMBL" id="AYO53065.1"/>
    </source>
</evidence>
<dbReference type="AlphaFoldDB" id="A0A3G2SYY8"/>
<dbReference type="EMBL" id="CP033133">
    <property type="protein sequence ID" value="AYO53065.1"/>
    <property type="molecule type" value="Genomic_DNA"/>
</dbReference>